<keyword evidence="3" id="KW-0687">Ribonucleoprotein</keyword>
<dbReference type="InterPro" id="IPR023591">
    <property type="entry name" value="Ribosomal_uS2_flav_dom_sf"/>
</dbReference>
<dbReference type="FunFam" id="3.40.50.10490:FF:000030">
    <property type="entry name" value="30S ribosomal protein S2"/>
    <property type="match status" value="1"/>
</dbReference>
<dbReference type="OrthoDB" id="414863at2759"/>
<dbReference type="SUPFAM" id="SSF52313">
    <property type="entry name" value="Ribosomal protein S2"/>
    <property type="match status" value="1"/>
</dbReference>
<comment type="similarity">
    <text evidence="1">Belongs to the universal ribosomal protein uS2 family.</text>
</comment>
<dbReference type="GO" id="GO:0006412">
    <property type="term" value="P:translation"/>
    <property type="evidence" value="ECO:0007669"/>
    <property type="project" value="InterPro"/>
</dbReference>
<dbReference type="Proteomes" id="UP000650833">
    <property type="component" value="Unassembled WGS sequence"/>
</dbReference>
<evidence type="ECO:0000256" key="3">
    <source>
        <dbReference type="ARBA" id="ARBA00023274"/>
    </source>
</evidence>
<dbReference type="InterPro" id="IPR001865">
    <property type="entry name" value="Ribosomal_uS2"/>
</dbReference>
<dbReference type="Gene3D" id="3.40.50.10490">
    <property type="entry name" value="Glucose-6-phosphate isomerase like protein, domain 1"/>
    <property type="match status" value="1"/>
</dbReference>
<evidence type="ECO:0000313" key="6">
    <source>
        <dbReference type="EMBL" id="KAG2190168.1"/>
    </source>
</evidence>
<dbReference type="InterPro" id="IPR005707">
    <property type="entry name" value="Ribosomal_uS2_euk/arc"/>
</dbReference>
<dbReference type="EMBL" id="JAEPRC010001039">
    <property type="protein sequence ID" value="KAG2190168.1"/>
    <property type="molecule type" value="Genomic_DNA"/>
</dbReference>
<dbReference type="AlphaFoldDB" id="A0A8H7QEF8"/>
<evidence type="ECO:0000256" key="5">
    <source>
        <dbReference type="SAM" id="MobiDB-lite"/>
    </source>
</evidence>
<feature type="compositionally biased region" description="Acidic residues" evidence="5">
    <location>
        <begin position="328"/>
        <end position="337"/>
    </location>
</feature>
<dbReference type="GO" id="GO:0015935">
    <property type="term" value="C:small ribosomal subunit"/>
    <property type="evidence" value="ECO:0007669"/>
    <property type="project" value="InterPro"/>
</dbReference>
<sequence length="362" mass="41516">YGLELEQIKGTVSADTFKEPTQREDSKKVIKKLFEERYQTVLKPTENDILLMLAAKCHLGTKNISNSMKSYVFSRRSDGLHIIHLGKTWEKLMLASRVLAIIEQEGIYITFSTSKSRRPAIKLAKYIGGKTNQDRFVPGTFTNSLEEPTILVCMDPMTDFQAIQESSKCNMPVVAFTNTHSLHKYVDLVIPCNNMGSQSLGVMCWLLSRAILRIRGILNYDLSWDVLPDMFFHPDFQEGDEQEGHIQEHPYEPLRKPGAWNTLVPFTTNQVGFRYEMQDTSNCWSQDVLNQQILPSFELGNWANDIITLEQKRQFELPGASLNNWTDDIPEEQEEQREEGWGSESFSNTSTLFTPSKTPWDN</sequence>
<name>A0A8H7QEF8_9FUNG</name>
<evidence type="ECO:0000256" key="2">
    <source>
        <dbReference type="ARBA" id="ARBA00022980"/>
    </source>
</evidence>
<feature type="compositionally biased region" description="Polar residues" evidence="5">
    <location>
        <begin position="346"/>
        <end position="362"/>
    </location>
</feature>
<gene>
    <name evidence="6" type="ORF">INT46_003642</name>
</gene>
<dbReference type="Pfam" id="PF00318">
    <property type="entry name" value="Ribosomal_S2"/>
    <property type="match status" value="2"/>
</dbReference>
<keyword evidence="7" id="KW-1185">Reference proteome</keyword>
<dbReference type="Pfam" id="PF01777">
    <property type="entry name" value="Ribosomal_L27e"/>
    <property type="match status" value="1"/>
</dbReference>
<dbReference type="CDD" id="cd01425">
    <property type="entry name" value="RPS2"/>
    <property type="match status" value="1"/>
</dbReference>
<dbReference type="InterPro" id="IPR001141">
    <property type="entry name" value="Ribosomal_eL27"/>
</dbReference>
<comment type="caution">
    <text evidence="6">The sequence shown here is derived from an EMBL/GenBank/DDBJ whole genome shotgun (WGS) entry which is preliminary data.</text>
</comment>
<dbReference type="GO" id="GO:0003735">
    <property type="term" value="F:structural constituent of ribosome"/>
    <property type="evidence" value="ECO:0007669"/>
    <property type="project" value="InterPro"/>
</dbReference>
<dbReference type="PANTHER" id="PTHR11489">
    <property type="entry name" value="40S RIBOSOMAL PROTEIN SA"/>
    <property type="match status" value="1"/>
</dbReference>
<feature type="region of interest" description="Disordered" evidence="5">
    <location>
        <begin position="320"/>
        <end position="362"/>
    </location>
</feature>
<reference evidence="6" key="1">
    <citation type="submission" date="2020-12" db="EMBL/GenBank/DDBJ databases">
        <title>Metabolic potential, ecology and presence of endohyphal bacteria is reflected in genomic diversity of Mucoromycotina.</title>
        <authorList>
            <person name="Muszewska A."/>
            <person name="Okrasinska A."/>
            <person name="Steczkiewicz K."/>
            <person name="Drgas O."/>
            <person name="Orlowska M."/>
            <person name="Perlinska-Lenart U."/>
            <person name="Aleksandrzak-Piekarczyk T."/>
            <person name="Szatraj K."/>
            <person name="Zielenkiewicz U."/>
            <person name="Pilsyk S."/>
            <person name="Malc E."/>
            <person name="Mieczkowski P."/>
            <person name="Kruszewska J.S."/>
            <person name="Biernat P."/>
            <person name="Pawlowska J."/>
        </authorList>
    </citation>
    <scope>NUCLEOTIDE SEQUENCE</scope>
    <source>
        <strain evidence="6">CBS 226.32</strain>
    </source>
</reference>
<evidence type="ECO:0000256" key="4">
    <source>
        <dbReference type="ARBA" id="ARBA00035256"/>
    </source>
</evidence>
<keyword evidence="2" id="KW-0689">Ribosomal protein</keyword>
<dbReference type="PRINTS" id="PR00395">
    <property type="entry name" value="RIBOSOMALS2"/>
</dbReference>
<evidence type="ECO:0000256" key="1">
    <source>
        <dbReference type="ARBA" id="ARBA00006242"/>
    </source>
</evidence>
<feature type="non-terminal residue" evidence="6">
    <location>
        <position position="1"/>
    </location>
</feature>
<protein>
    <recommendedName>
        <fullName evidence="4">Small ribosomal subunit protein uS2</fullName>
    </recommendedName>
</protein>
<proteinExistence type="inferred from homology"/>
<accession>A0A8H7QEF8</accession>
<organism evidence="6 7">
    <name type="scientific">Mucor plumbeus</name>
    <dbReference type="NCBI Taxonomy" id="97098"/>
    <lineage>
        <taxon>Eukaryota</taxon>
        <taxon>Fungi</taxon>
        <taxon>Fungi incertae sedis</taxon>
        <taxon>Mucoromycota</taxon>
        <taxon>Mucoromycotina</taxon>
        <taxon>Mucoromycetes</taxon>
        <taxon>Mucorales</taxon>
        <taxon>Mucorineae</taxon>
        <taxon>Mucoraceae</taxon>
        <taxon>Mucor</taxon>
    </lineage>
</organism>
<evidence type="ECO:0000313" key="7">
    <source>
        <dbReference type="Proteomes" id="UP000650833"/>
    </source>
</evidence>